<dbReference type="PANTHER" id="PTHR33446">
    <property type="entry name" value="PROTEIN TONB-RELATED"/>
    <property type="match status" value="1"/>
</dbReference>
<evidence type="ECO:0000256" key="2">
    <source>
        <dbReference type="ARBA" id="ARBA00006555"/>
    </source>
</evidence>
<keyword evidence="7" id="KW-0653">Protein transport</keyword>
<dbReference type="NCBIfam" id="TIGR01352">
    <property type="entry name" value="tonB_Cterm"/>
    <property type="match status" value="1"/>
</dbReference>
<dbReference type="eggNOG" id="COG0810">
    <property type="taxonomic scope" value="Bacteria"/>
</dbReference>
<name>D1PZ88_9BACT</name>
<keyword evidence="9" id="KW-0472">Membrane</keyword>
<dbReference type="InterPro" id="IPR037682">
    <property type="entry name" value="TonB_C"/>
</dbReference>
<dbReference type="Pfam" id="PF03544">
    <property type="entry name" value="TonB_C"/>
    <property type="match status" value="1"/>
</dbReference>
<dbReference type="HOGENOM" id="CLU_745683_0_0_10"/>
<dbReference type="GO" id="GO:0031992">
    <property type="term" value="F:energy transducer activity"/>
    <property type="evidence" value="ECO:0007669"/>
    <property type="project" value="TreeGrafter"/>
</dbReference>
<evidence type="ECO:0000259" key="10">
    <source>
        <dbReference type="Pfam" id="PF03544"/>
    </source>
</evidence>
<accession>D1PZ88</accession>
<evidence type="ECO:0000256" key="7">
    <source>
        <dbReference type="ARBA" id="ARBA00022927"/>
    </source>
</evidence>
<evidence type="ECO:0000256" key="1">
    <source>
        <dbReference type="ARBA" id="ARBA00004383"/>
    </source>
</evidence>
<dbReference type="Proteomes" id="UP000003160">
    <property type="component" value="Unassembled WGS sequence"/>
</dbReference>
<protein>
    <submittedName>
        <fullName evidence="11">TonB family domain protein</fullName>
    </submittedName>
</protein>
<evidence type="ECO:0000256" key="4">
    <source>
        <dbReference type="ARBA" id="ARBA00022475"/>
    </source>
</evidence>
<evidence type="ECO:0000256" key="6">
    <source>
        <dbReference type="ARBA" id="ARBA00022692"/>
    </source>
</evidence>
<comment type="subcellular location">
    <subcellularLocation>
        <location evidence="1">Cell inner membrane</location>
        <topology evidence="1">Single-pass membrane protein</topology>
        <orientation evidence="1">Periplasmic side</orientation>
    </subcellularLocation>
</comment>
<evidence type="ECO:0000313" key="11">
    <source>
        <dbReference type="EMBL" id="EFA43322.1"/>
    </source>
</evidence>
<dbReference type="SUPFAM" id="SSF74653">
    <property type="entry name" value="TolA/TonB C-terminal domain"/>
    <property type="match status" value="1"/>
</dbReference>
<dbReference type="OrthoDB" id="1062197at2"/>
<sequence length="371" mass="42469">MDMRKALLVLFLLPIALFGQVLDNTSQQYAMRYVRDHWYLKNGDDLNVIDTDIEWPEALNYERPKSLQAYMAKFLFGEDTANFDSAYHALKVKHGQPVTEQFKELPDDRRYCYITASARVKNHCPGKWIAYVVSYEAKPEKLSRIKPRKETRYFVYDIGRQQVMSPDMVIKQKRIQDGYVEQEFFDTVFAPLDEQDYGDIRSASIEGAWFEEEGKTLGLHISCKTDQTTLGYDVFMPYENVRYLITKSARRLVEKPTLKPNPEYIAPLETWRGEPVYKTVDTMPVFRGGNEGLKSYLANVAPPAESEGGKVMVSFVVDQDGGVGDIRVVGSLNPVLDRHAASLVRGMPKFTPGKLNGQPVCVRIYTPIQYR</sequence>
<dbReference type="GO" id="GO:0055085">
    <property type="term" value="P:transmembrane transport"/>
    <property type="evidence" value="ECO:0007669"/>
    <property type="project" value="InterPro"/>
</dbReference>
<dbReference type="Gene3D" id="3.30.1150.10">
    <property type="match status" value="1"/>
</dbReference>
<dbReference type="PANTHER" id="PTHR33446:SF2">
    <property type="entry name" value="PROTEIN TONB"/>
    <property type="match status" value="1"/>
</dbReference>
<dbReference type="InterPro" id="IPR051045">
    <property type="entry name" value="TonB-dependent_transducer"/>
</dbReference>
<dbReference type="InterPro" id="IPR006260">
    <property type="entry name" value="TonB/TolA_C"/>
</dbReference>
<evidence type="ECO:0000313" key="12">
    <source>
        <dbReference type="Proteomes" id="UP000003160"/>
    </source>
</evidence>
<dbReference type="GO" id="GO:0098797">
    <property type="term" value="C:plasma membrane protein complex"/>
    <property type="evidence" value="ECO:0007669"/>
    <property type="project" value="TreeGrafter"/>
</dbReference>
<dbReference type="EMBL" id="ACKS01000082">
    <property type="protein sequence ID" value="EFA43322.1"/>
    <property type="molecule type" value="Genomic_DNA"/>
</dbReference>
<gene>
    <name evidence="11" type="ORF">HMPREF0645_2273</name>
</gene>
<feature type="domain" description="TonB C-terminal" evidence="10">
    <location>
        <begin position="307"/>
        <end position="371"/>
    </location>
</feature>
<evidence type="ECO:0000256" key="8">
    <source>
        <dbReference type="ARBA" id="ARBA00022989"/>
    </source>
</evidence>
<evidence type="ECO:0000256" key="9">
    <source>
        <dbReference type="ARBA" id="ARBA00023136"/>
    </source>
</evidence>
<dbReference type="AlphaFoldDB" id="D1PZ88"/>
<keyword evidence="3" id="KW-0813">Transport</keyword>
<reference evidence="11 12" key="1">
    <citation type="submission" date="2009-10" db="EMBL/GenBank/DDBJ databases">
        <authorList>
            <person name="Qin X."/>
            <person name="Bachman B."/>
            <person name="Battles P."/>
            <person name="Bell A."/>
            <person name="Bess C."/>
            <person name="Bickham C."/>
            <person name="Chaboub L."/>
            <person name="Chen D."/>
            <person name="Coyle M."/>
            <person name="Deiros D.R."/>
            <person name="Dinh H."/>
            <person name="Forbes L."/>
            <person name="Fowler G."/>
            <person name="Francisco L."/>
            <person name="Fu Q."/>
            <person name="Gubbala S."/>
            <person name="Hale W."/>
            <person name="Han Y."/>
            <person name="Hemphill L."/>
            <person name="Highlander S.K."/>
            <person name="Hirani K."/>
            <person name="Hogues M."/>
            <person name="Jackson L."/>
            <person name="Jakkamsetti A."/>
            <person name="Javaid M."/>
            <person name="Jiang H."/>
            <person name="Korchina V."/>
            <person name="Kovar C."/>
            <person name="Lara F."/>
            <person name="Lee S."/>
            <person name="Mata R."/>
            <person name="Mathew T."/>
            <person name="Moen C."/>
            <person name="Morales K."/>
            <person name="Munidasa M."/>
            <person name="Nazareth L."/>
            <person name="Ngo R."/>
            <person name="Nguyen L."/>
            <person name="Okwuonu G."/>
            <person name="Ongeri F."/>
            <person name="Patil S."/>
            <person name="Petrosino J."/>
            <person name="Pham C."/>
            <person name="Pham P."/>
            <person name="Pu L.-L."/>
            <person name="Puazo M."/>
            <person name="Raj R."/>
            <person name="Reid J."/>
            <person name="Rouhana J."/>
            <person name="Saada N."/>
            <person name="Shang Y."/>
            <person name="Simmons D."/>
            <person name="Thornton R."/>
            <person name="Warren J."/>
            <person name="Weissenberger G."/>
            <person name="Zhang J."/>
            <person name="Zhang L."/>
            <person name="Zhou C."/>
            <person name="Zhu D."/>
            <person name="Muzny D."/>
            <person name="Worley K."/>
            <person name="Gibbs R."/>
        </authorList>
    </citation>
    <scope>NUCLEOTIDE SEQUENCE [LARGE SCALE GENOMIC DNA]</scope>
    <source>
        <strain evidence="11 12">DSM 17361</strain>
    </source>
</reference>
<evidence type="ECO:0000256" key="5">
    <source>
        <dbReference type="ARBA" id="ARBA00022519"/>
    </source>
</evidence>
<evidence type="ECO:0000256" key="3">
    <source>
        <dbReference type="ARBA" id="ARBA00022448"/>
    </source>
</evidence>
<comment type="caution">
    <text evidence="11">The sequence shown here is derived from an EMBL/GenBank/DDBJ whole genome shotgun (WGS) entry which is preliminary data.</text>
</comment>
<proteinExistence type="inferred from homology"/>
<keyword evidence="8" id="KW-1133">Transmembrane helix</keyword>
<organism evidence="11 12">
    <name type="scientific">Hallella bergensis DSM 17361</name>
    <dbReference type="NCBI Taxonomy" id="585502"/>
    <lineage>
        <taxon>Bacteria</taxon>
        <taxon>Pseudomonadati</taxon>
        <taxon>Bacteroidota</taxon>
        <taxon>Bacteroidia</taxon>
        <taxon>Bacteroidales</taxon>
        <taxon>Prevotellaceae</taxon>
        <taxon>Hallella</taxon>
    </lineage>
</organism>
<keyword evidence="5" id="KW-0997">Cell inner membrane</keyword>
<dbReference type="GO" id="GO:0015031">
    <property type="term" value="P:protein transport"/>
    <property type="evidence" value="ECO:0007669"/>
    <property type="project" value="UniProtKB-KW"/>
</dbReference>
<dbReference type="RefSeq" id="WP_007174376.1">
    <property type="nucleotide sequence ID" value="NZ_GG704781.1"/>
</dbReference>
<keyword evidence="12" id="KW-1185">Reference proteome</keyword>
<comment type="similarity">
    <text evidence="2">Belongs to the TonB family.</text>
</comment>
<keyword evidence="4" id="KW-1003">Cell membrane</keyword>
<keyword evidence="6" id="KW-0812">Transmembrane</keyword>